<keyword evidence="2 3" id="KW-0342">GTP-binding</keyword>
<evidence type="ECO:0000256" key="1">
    <source>
        <dbReference type="ARBA" id="ARBA00022741"/>
    </source>
</evidence>
<evidence type="ECO:0000313" key="5">
    <source>
        <dbReference type="EMBL" id="CAG2195642.1"/>
    </source>
</evidence>
<name>A0A8S3QH32_MYTED</name>
<feature type="binding site" evidence="4">
    <location>
        <position position="52"/>
    </location>
    <ligand>
        <name>Mg(2+)</name>
        <dbReference type="ChEBI" id="CHEBI:18420"/>
    </ligand>
</feature>
<keyword evidence="4" id="KW-0460">Magnesium</keyword>
<dbReference type="AlphaFoldDB" id="A0A8S3QH32"/>
<feature type="binding site" evidence="3">
    <location>
        <begin position="45"/>
        <end position="52"/>
    </location>
    <ligand>
        <name>GTP</name>
        <dbReference type="ChEBI" id="CHEBI:37565"/>
    </ligand>
</feature>
<dbReference type="Pfam" id="PF00025">
    <property type="entry name" value="Arf"/>
    <property type="match status" value="1"/>
</dbReference>
<dbReference type="GO" id="GO:0005525">
    <property type="term" value="F:GTP binding"/>
    <property type="evidence" value="ECO:0007669"/>
    <property type="project" value="UniProtKB-KW"/>
</dbReference>
<evidence type="ECO:0000256" key="4">
    <source>
        <dbReference type="PIRSR" id="PIRSR606689-2"/>
    </source>
</evidence>
<dbReference type="InterPro" id="IPR006689">
    <property type="entry name" value="Small_GTPase_ARF/SAR"/>
</dbReference>
<gene>
    <name evidence="5" type="ORF">MEDL_10567</name>
</gene>
<evidence type="ECO:0000313" key="6">
    <source>
        <dbReference type="Proteomes" id="UP000683360"/>
    </source>
</evidence>
<feature type="binding site" evidence="4">
    <location>
        <position position="69"/>
    </location>
    <ligand>
        <name>Mg(2+)</name>
        <dbReference type="ChEBI" id="CHEBI:18420"/>
    </ligand>
</feature>
<dbReference type="GO" id="GO:0003924">
    <property type="term" value="F:GTPase activity"/>
    <property type="evidence" value="ECO:0007669"/>
    <property type="project" value="InterPro"/>
</dbReference>
<evidence type="ECO:0000256" key="3">
    <source>
        <dbReference type="PIRSR" id="PIRSR606689-1"/>
    </source>
</evidence>
<dbReference type="Proteomes" id="UP000683360">
    <property type="component" value="Unassembled WGS sequence"/>
</dbReference>
<proteinExistence type="predicted"/>
<comment type="caution">
    <text evidence="5">The sequence shown here is derived from an EMBL/GenBank/DDBJ whole genome shotgun (WGS) entry which is preliminary data.</text>
</comment>
<organism evidence="5 6">
    <name type="scientific">Mytilus edulis</name>
    <name type="common">Blue mussel</name>
    <dbReference type="NCBI Taxonomy" id="6550"/>
    <lineage>
        <taxon>Eukaryota</taxon>
        <taxon>Metazoa</taxon>
        <taxon>Spiralia</taxon>
        <taxon>Lophotrochozoa</taxon>
        <taxon>Mollusca</taxon>
        <taxon>Bivalvia</taxon>
        <taxon>Autobranchia</taxon>
        <taxon>Pteriomorphia</taxon>
        <taxon>Mytilida</taxon>
        <taxon>Mytiloidea</taxon>
        <taxon>Mytilidae</taxon>
        <taxon>Mytilinae</taxon>
        <taxon>Mytilus</taxon>
    </lineage>
</organism>
<sequence>MFLLVEDIVPTEIKLMADKRSIDMYLKLLESGSEKKRDIRLVIVGKKGAGKTSLIKRLFSEDIIDVTSTNGIEIHTVKCKAMSNDGIWKKSEGTNEETDINARLLKQYKETIDDSNELETDSQHPKIMNPHITTKLQIESQVSIEPQAESQVTIEPQVETAVDTESQQHRSIHQEKMAKMDIETMLKSNVDF</sequence>
<dbReference type="Gene3D" id="3.40.50.300">
    <property type="entry name" value="P-loop containing nucleotide triphosphate hydrolases"/>
    <property type="match status" value="1"/>
</dbReference>
<reference evidence="5" key="1">
    <citation type="submission" date="2021-03" db="EMBL/GenBank/DDBJ databases">
        <authorList>
            <person name="Bekaert M."/>
        </authorList>
    </citation>
    <scope>NUCLEOTIDE SEQUENCE</scope>
</reference>
<protein>
    <submittedName>
        <fullName evidence="5">Uncharacterized protein</fullName>
    </submittedName>
</protein>
<keyword evidence="4" id="KW-0479">Metal-binding</keyword>
<dbReference type="SUPFAM" id="SSF52540">
    <property type="entry name" value="P-loop containing nucleoside triphosphate hydrolases"/>
    <property type="match status" value="1"/>
</dbReference>
<keyword evidence="6" id="KW-1185">Reference proteome</keyword>
<keyword evidence="1 3" id="KW-0547">Nucleotide-binding</keyword>
<dbReference type="GO" id="GO:0046872">
    <property type="term" value="F:metal ion binding"/>
    <property type="evidence" value="ECO:0007669"/>
    <property type="project" value="UniProtKB-KW"/>
</dbReference>
<accession>A0A8S3QH32</accession>
<dbReference type="InterPro" id="IPR027417">
    <property type="entry name" value="P-loop_NTPase"/>
</dbReference>
<dbReference type="OrthoDB" id="6125710at2759"/>
<dbReference type="EMBL" id="CAJPWZ010000526">
    <property type="protein sequence ID" value="CAG2195642.1"/>
    <property type="molecule type" value="Genomic_DNA"/>
</dbReference>
<evidence type="ECO:0000256" key="2">
    <source>
        <dbReference type="ARBA" id="ARBA00023134"/>
    </source>
</evidence>